<accession>A0A0J9WDA8</accession>
<dbReference type="VEuPathDB" id="FungiDB:FOXG_17591"/>
<feature type="domain" description="DUF7791" evidence="2">
    <location>
        <begin position="237"/>
        <end position="337"/>
    </location>
</feature>
<evidence type="ECO:0000256" key="1">
    <source>
        <dbReference type="SAM" id="MobiDB-lite"/>
    </source>
</evidence>
<dbReference type="RefSeq" id="XP_018258660.1">
    <property type="nucleotide sequence ID" value="XM_018397600.1"/>
</dbReference>
<dbReference type="KEGG" id="fox:FOXG_17591"/>
<evidence type="ECO:0000313" key="3">
    <source>
        <dbReference type="EMBL" id="KNB20615.1"/>
    </source>
</evidence>
<reference evidence="3" key="1">
    <citation type="submission" date="2007-04" db="EMBL/GenBank/DDBJ databases">
        <authorList>
            <consortium name="The Broad Institute Genome Sequencing Platform"/>
            <person name="Birren B."/>
            <person name="Lander E."/>
            <person name="Galagan J."/>
            <person name="Nusbaum C."/>
            <person name="Devon K."/>
            <person name="Ma L.-J."/>
            <person name="Jaffe D."/>
            <person name="Butler J."/>
            <person name="Alvarez P."/>
            <person name="Gnerre S."/>
            <person name="Grabherr M."/>
            <person name="Kleber M."/>
            <person name="Mauceli E."/>
            <person name="Brockman W."/>
            <person name="MacCallum I.A."/>
            <person name="Young S."/>
            <person name="LaButti K."/>
            <person name="DeCaprio D."/>
            <person name="Crawford M."/>
            <person name="Koehrsen M."/>
            <person name="Engels R."/>
            <person name="Montgomery P."/>
            <person name="Pearson M."/>
            <person name="Howarth C."/>
            <person name="Larson L."/>
            <person name="White J."/>
            <person name="O'Leary S."/>
            <person name="Kodira C."/>
            <person name="Zeng Q."/>
            <person name="Yandava C."/>
            <person name="Alvarado L."/>
            <person name="Kistler C."/>
            <person name="Shim W.-B."/>
            <person name="Kang S."/>
            <person name="Woloshuk C."/>
        </authorList>
    </citation>
    <scope>NUCLEOTIDE SEQUENCE</scope>
    <source>
        <strain evidence="3">4287</strain>
    </source>
</reference>
<organism evidence="3 4">
    <name type="scientific">Fusarium oxysporum f. sp. lycopersici (strain 4287 / CBS 123668 / FGSC 9935 / NRRL 34936)</name>
    <name type="common">Fusarium vascular wilt of tomato</name>
    <dbReference type="NCBI Taxonomy" id="426428"/>
    <lineage>
        <taxon>Eukaryota</taxon>
        <taxon>Fungi</taxon>
        <taxon>Dikarya</taxon>
        <taxon>Ascomycota</taxon>
        <taxon>Pezizomycotina</taxon>
        <taxon>Sordariomycetes</taxon>
        <taxon>Hypocreomycetidae</taxon>
        <taxon>Hypocreales</taxon>
        <taxon>Nectriaceae</taxon>
        <taxon>Fusarium</taxon>
        <taxon>Fusarium oxysporum species complex</taxon>
    </lineage>
</organism>
<evidence type="ECO:0000313" key="4">
    <source>
        <dbReference type="Proteomes" id="UP000009097"/>
    </source>
</evidence>
<evidence type="ECO:0000259" key="2">
    <source>
        <dbReference type="Pfam" id="PF25053"/>
    </source>
</evidence>
<gene>
    <name evidence="3" type="ORF">FOXG_17591</name>
</gene>
<feature type="compositionally biased region" description="Basic and acidic residues" evidence="1">
    <location>
        <begin position="116"/>
        <end position="140"/>
    </location>
</feature>
<dbReference type="Pfam" id="PF25053">
    <property type="entry name" value="DUF7791"/>
    <property type="match status" value="1"/>
</dbReference>
<dbReference type="GeneID" id="28958339"/>
<dbReference type="OrthoDB" id="5047692at2759"/>
<dbReference type="EMBL" id="DS231751">
    <property type="protein sequence ID" value="KNB20615.1"/>
    <property type="molecule type" value="Genomic_DNA"/>
</dbReference>
<sequence>MSQDIPDADTLIWRAYGALVKEYLAGPGGLQAGLDYIYVCPPTEHGIRGGRPIPDAVTNGNMSTFADSLQRDDSPLFMPQAELSYYNSLKVYLNSVLVKHITPDQQVEIQQAIEQSTKREAERTKSRDDAMTQWKTDPDGRPSNVSFQRWAVDNAQPYLEREQEASLAAGQVRQLQNRYYGAAAATLIGKINKLEKLAGDEGLSNPGYNMPCYFGDYSVEETALAEDRRVENIEGVDLENLLLVDIALAEASDVHQILIHQADEVYCPEITSLVETTKHNIEARCAGLLQVRRHRWYHLDKAEFPEDFWFYIQDVSFIHRSAHDFLVETEAGQRILNFRHNLSADTKFGLTLLYNYIVCDLWYFFQRPGGTQVVNDLLPFVQSLYNKGILGDDRPALFPRPHFISLLTRRFCDFDGLVISSLKSTDSSSVATEVLRELLASTERHDSLPLFVREIIALGTDPHTPGLSYTSWRDKLRSFSQQVTAFELILRTGLNGFMSRSGSLPVSVDLVEAMAHTCACWRRKVLISGSFGKFGENTYRLWRWDSLCPGYLGHFVTYEVDLQFLLMRFLALASLDQNTPSINRLRKLSKTFENPFARIRYVAGPKEYGNRVCYRIPTQEAFQRILNQIFTSGDDETIKFTDVLSTASLPENAEEVNLDSEFSTLAQEGLLCQLSDIGSYPPDHAFAIVVS</sequence>
<feature type="region of interest" description="Disordered" evidence="1">
    <location>
        <begin position="114"/>
        <end position="145"/>
    </location>
</feature>
<dbReference type="InterPro" id="IPR056693">
    <property type="entry name" value="DUF7791"/>
</dbReference>
<dbReference type="Proteomes" id="UP000009097">
    <property type="component" value="Unassembled WGS sequence"/>
</dbReference>
<name>A0A0J9WDA8_FUSO4</name>
<dbReference type="AlphaFoldDB" id="A0A0J9WDA8"/>
<proteinExistence type="predicted"/>
<protein>
    <recommendedName>
        <fullName evidence="2">DUF7791 domain-containing protein</fullName>
    </recommendedName>
</protein>
<reference evidence="3" key="2">
    <citation type="journal article" date="2010" name="Nature">
        <title>Comparative genomics reveals mobile pathogenicity chromosomes in Fusarium.</title>
        <authorList>
            <person name="Ma L.J."/>
            <person name="van der Does H.C."/>
            <person name="Borkovich K.A."/>
            <person name="Coleman J.J."/>
            <person name="Daboussi M.J."/>
            <person name="Di Pietro A."/>
            <person name="Dufresne M."/>
            <person name="Freitag M."/>
            <person name="Grabherr M."/>
            <person name="Henrissat B."/>
            <person name="Houterman P.M."/>
            <person name="Kang S."/>
            <person name="Shim W.B."/>
            <person name="Woloshuk C."/>
            <person name="Xie X."/>
            <person name="Xu J.R."/>
            <person name="Antoniw J."/>
            <person name="Baker S.E."/>
            <person name="Bluhm B.H."/>
            <person name="Breakspear A."/>
            <person name="Brown D.W."/>
            <person name="Butchko R.A."/>
            <person name="Chapman S."/>
            <person name="Coulson R."/>
            <person name="Coutinho P.M."/>
            <person name="Danchin E.G."/>
            <person name="Diener A."/>
            <person name="Gale L.R."/>
            <person name="Gardiner D.M."/>
            <person name="Goff S."/>
            <person name="Hammond-Kosack K.E."/>
            <person name="Hilburn K."/>
            <person name="Hua-Van A."/>
            <person name="Jonkers W."/>
            <person name="Kazan K."/>
            <person name="Kodira C.D."/>
            <person name="Koehrsen M."/>
            <person name="Kumar L."/>
            <person name="Lee Y.H."/>
            <person name="Li L."/>
            <person name="Manners J.M."/>
            <person name="Miranda-Saavedra D."/>
            <person name="Mukherjee M."/>
            <person name="Park G."/>
            <person name="Park J."/>
            <person name="Park S.Y."/>
            <person name="Proctor R.H."/>
            <person name="Regev A."/>
            <person name="Ruiz-Roldan M.C."/>
            <person name="Sain D."/>
            <person name="Sakthikumar S."/>
            <person name="Sykes S."/>
            <person name="Schwartz D.C."/>
            <person name="Turgeon B.G."/>
            <person name="Wapinski I."/>
            <person name="Yoder O."/>
            <person name="Young S."/>
            <person name="Zeng Q."/>
            <person name="Zhou S."/>
            <person name="Galagan J."/>
            <person name="Cuomo C.A."/>
            <person name="Kistler H.C."/>
            <person name="Rep M."/>
        </authorList>
    </citation>
    <scope>NUCLEOTIDE SEQUENCE [LARGE SCALE GENOMIC DNA]</scope>
    <source>
        <strain evidence="3">4287</strain>
    </source>
</reference>